<keyword evidence="4" id="KW-0804">Transcription</keyword>
<evidence type="ECO:0000256" key="3">
    <source>
        <dbReference type="ARBA" id="ARBA00023082"/>
    </source>
</evidence>
<accession>A0A1S2VAR7</accession>
<keyword evidence="3" id="KW-0731">Sigma factor</keyword>
<dbReference type="Proteomes" id="UP000181790">
    <property type="component" value="Unassembled WGS sequence"/>
</dbReference>
<evidence type="ECO:0000313" key="6">
    <source>
        <dbReference type="EMBL" id="OIN55837.1"/>
    </source>
</evidence>
<evidence type="ECO:0000259" key="5">
    <source>
        <dbReference type="Pfam" id="PF04545"/>
    </source>
</evidence>
<evidence type="ECO:0000313" key="7">
    <source>
        <dbReference type="Proteomes" id="UP000181790"/>
    </source>
</evidence>
<gene>
    <name evidence="6" type="ORF">BLX24_27665</name>
</gene>
<dbReference type="SUPFAM" id="SSF88946">
    <property type="entry name" value="Sigma2 domain of RNA polymerase sigma factors"/>
    <property type="match status" value="1"/>
</dbReference>
<dbReference type="InterPro" id="IPR036388">
    <property type="entry name" value="WH-like_DNA-bd_sf"/>
</dbReference>
<comment type="similarity">
    <text evidence="1">Belongs to the sigma-70 factor family. ECF subfamily.</text>
</comment>
<reference evidence="6 7" key="1">
    <citation type="submission" date="2016-10" db="EMBL/GenBank/DDBJ databases">
        <title>Arsenicibacter rosenii gen. nov., sp. nov., an efficient arsenic-methylating bacterium isolated from an arsenic-contaminated paddy soil.</title>
        <authorList>
            <person name="Huang K."/>
        </authorList>
    </citation>
    <scope>NUCLEOTIDE SEQUENCE [LARGE SCALE GENOMIC DNA]</scope>
    <source>
        <strain evidence="6 7">SM-1</strain>
    </source>
</reference>
<dbReference type="AlphaFoldDB" id="A0A1S2VAR7"/>
<dbReference type="PANTHER" id="PTHR43133:SF46">
    <property type="entry name" value="RNA POLYMERASE SIGMA-70 FACTOR ECF SUBFAMILY"/>
    <property type="match status" value="1"/>
</dbReference>
<proteinExistence type="inferred from homology"/>
<keyword evidence="2" id="KW-0805">Transcription regulation</keyword>
<dbReference type="NCBIfam" id="TIGR02937">
    <property type="entry name" value="sigma70-ECF"/>
    <property type="match status" value="1"/>
</dbReference>
<evidence type="ECO:0000256" key="4">
    <source>
        <dbReference type="ARBA" id="ARBA00023163"/>
    </source>
</evidence>
<dbReference type="OrthoDB" id="9150024at2"/>
<sequence>MDYKKGPSSLHDDAYLWQQLTAGNYQALGLIYQRHCAALIQYGRKLTANEDLVKDNVQDLFVELWHRRDNLTQDVEQVKLYLLGALRHKIARSVKLHDQQTDLALINAAGYAEQSHESVLIKSELDAERSEKLQEAIARLAPRQQEIIHLRFYQNLNHQQTAAVMNMREQSVRNLLHVSLVQLRKKLDFAIQIPLLCLLGLYC</sequence>
<dbReference type="InterPro" id="IPR013324">
    <property type="entry name" value="RNA_pol_sigma_r3/r4-like"/>
</dbReference>
<evidence type="ECO:0000256" key="1">
    <source>
        <dbReference type="ARBA" id="ARBA00010641"/>
    </source>
</evidence>
<dbReference type="EMBL" id="MORL01000033">
    <property type="protein sequence ID" value="OIN55837.1"/>
    <property type="molecule type" value="Genomic_DNA"/>
</dbReference>
<keyword evidence="7" id="KW-1185">Reference proteome</keyword>
<dbReference type="InterPro" id="IPR007630">
    <property type="entry name" value="RNA_pol_sigma70_r4"/>
</dbReference>
<dbReference type="SUPFAM" id="SSF88659">
    <property type="entry name" value="Sigma3 and sigma4 domains of RNA polymerase sigma factors"/>
    <property type="match status" value="1"/>
</dbReference>
<name>A0A1S2VAR7_9BACT</name>
<dbReference type="GO" id="GO:0006352">
    <property type="term" value="P:DNA-templated transcription initiation"/>
    <property type="evidence" value="ECO:0007669"/>
    <property type="project" value="InterPro"/>
</dbReference>
<dbReference type="Gene3D" id="1.10.10.10">
    <property type="entry name" value="Winged helix-like DNA-binding domain superfamily/Winged helix DNA-binding domain"/>
    <property type="match status" value="1"/>
</dbReference>
<dbReference type="PANTHER" id="PTHR43133">
    <property type="entry name" value="RNA POLYMERASE ECF-TYPE SIGMA FACTO"/>
    <property type="match status" value="1"/>
</dbReference>
<organism evidence="6 7">
    <name type="scientific">Arsenicibacter rosenii</name>
    <dbReference type="NCBI Taxonomy" id="1750698"/>
    <lineage>
        <taxon>Bacteria</taxon>
        <taxon>Pseudomonadati</taxon>
        <taxon>Bacteroidota</taxon>
        <taxon>Cytophagia</taxon>
        <taxon>Cytophagales</taxon>
        <taxon>Spirosomataceae</taxon>
        <taxon>Arsenicibacter</taxon>
    </lineage>
</organism>
<dbReference type="InterPro" id="IPR014284">
    <property type="entry name" value="RNA_pol_sigma-70_dom"/>
</dbReference>
<feature type="domain" description="RNA polymerase sigma-70 region 4" evidence="5">
    <location>
        <begin position="136"/>
        <end position="185"/>
    </location>
</feature>
<dbReference type="InterPro" id="IPR039425">
    <property type="entry name" value="RNA_pol_sigma-70-like"/>
</dbReference>
<dbReference type="RefSeq" id="WP_071506484.1">
    <property type="nucleotide sequence ID" value="NZ_MORL01000033.1"/>
</dbReference>
<protein>
    <recommendedName>
        <fullName evidence="5">RNA polymerase sigma-70 region 4 domain-containing protein</fullName>
    </recommendedName>
</protein>
<dbReference type="GO" id="GO:0016987">
    <property type="term" value="F:sigma factor activity"/>
    <property type="evidence" value="ECO:0007669"/>
    <property type="project" value="UniProtKB-KW"/>
</dbReference>
<evidence type="ECO:0000256" key="2">
    <source>
        <dbReference type="ARBA" id="ARBA00023015"/>
    </source>
</evidence>
<comment type="caution">
    <text evidence="6">The sequence shown here is derived from an EMBL/GenBank/DDBJ whole genome shotgun (WGS) entry which is preliminary data.</text>
</comment>
<dbReference type="Gene3D" id="1.10.1740.10">
    <property type="match status" value="1"/>
</dbReference>
<dbReference type="CDD" id="cd06171">
    <property type="entry name" value="Sigma70_r4"/>
    <property type="match status" value="1"/>
</dbReference>
<dbReference type="Pfam" id="PF04545">
    <property type="entry name" value="Sigma70_r4"/>
    <property type="match status" value="1"/>
</dbReference>
<dbReference type="InterPro" id="IPR013325">
    <property type="entry name" value="RNA_pol_sigma_r2"/>
</dbReference>